<dbReference type="EMBL" id="JAGGNH010000002">
    <property type="protein sequence ID" value="KAJ0982629.1"/>
    <property type="molecule type" value="Genomic_DNA"/>
</dbReference>
<proteinExistence type="predicted"/>
<name>A0A9D5D166_9LILI</name>
<organism evidence="1 2">
    <name type="scientific">Dioscorea zingiberensis</name>
    <dbReference type="NCBI Taxonomy" id="325984"/>
    <lineage>
        <taxon>Eukaryota</taxon>
        <taxon>Viridiplantae</taxon>
        <taxon>Streptophyta</taxon>
        <taxon>Embryophyta</taxon>
        <taxon>Tracheophyta</taxon>
        <taxon>Spermatophyta</taxon>
        <taxon>Magnoliopsida</taxon>
        <taxon>Liliopsida</taxon>
        <taxon>Dioscoreales</taxon>
        <taxon>Dioscoreaceae</taxon>
        <taxon>Dioscorea</taxon>
    </lineage>
</organism>
<dbReference type="AlphaFoldDB" id="A0A9D5D166"/>
<evidence type="ECO:0000313" key="2">
    <source>
        <dbReference type="Proteomes" id="UP001085076"/>
    </source>
</evidence>
<accession>A0A9D5D166</accession>
<reference evidence="1" key="2">
    <citation type="journal article" date="2022" name="Hortic Res">
        <title>The genome of Dioscorea zingiberensis sheds light on the biosynthesis, origin and evolution of the medicinally important diosgenin saponins.</title>
        <authorList>
            <person name="Li Y."/>
            <person name="Tan C."/>
            <person name="Li Z."/>
            <person name="Guo J."/>
            <person name="Li S."/>
            <person name="Chen X."/>
            <person name="Wang C."/>
            <person name="Dai X."/>
            <person name="Yang H."/>
            <person name="Song W."/>
            <person name="Hou L."/>
            <person name="Xu J."/>
            <person name="Tong Z."/>
            <person name="Xu A."/>
            <person name="Yuan X."/>
            <person name="Wang W."/>
            <person name="Yang Q."/>
            <person name="Chen L."/>
            <person name="Sun Z."/>
            <person name="Wang K."/>
            <person name="Pan B."/>
            <person name="Chen J."/>
            <person name="Bao Y."/>
            <person name="Liu F."/>
            <person name="Qi X."/>
            <person name="Gang D.R."/>
            <person name="Wen J."/>
            <person name="Li J."/>
        </authorList>
    </citation>
    <scope>NUCLEOTIDE SEQUENCE</scope>
    <source>
        <strain evidence="1">Dzin_1.0</strain>
    </source>
</reference>
<sequence>MKPTLHWLVPVPCLIKDAQTFLVFFPPSSSFHSHSLSSVSSNHGDLDMLLHLNVSGSVAPAACEDFLQV</sequence>
<reference evidence="1" key="1">
    <citation type="submission" date="2021-03" db="EMBL/GenBank/DDBJ databases">
        <authorList>
            <person name="Li Z."/>
            <person name="Yang C."/>
        </authorList>
    </citation>
    <scope>NUCLEOTIDE SEQUENCE</scope>
    <source>
        <strain evidence="1">Dzin_1.0</strain>
        <tissue evidence="1">Leaf</tissue>
    </source>
</reference>
<gene>
    <name evidence="1" type="ORF">J5N97_010884</name>
</gene>
<comment type="caution">
    <text evidence="1">The sequence shown here is derived from an EMBL/GenBank/DDBJ whole genome shotgun (WGS) entry which is preliminary data.</text>
</comment>
<evidence type="ECO:0000313" key="1">
    <source>
        <dbReference type="EMBL" id="KAJ0982629.1"/>
    </source>
</evidence>
<dbReference type="Proteomes" id="UP001085076">
    <property type="component" value="Miscellaneous, Linkage group lg02"/>
</dbReference>
<keyword evidence="2" id="KW-1185">Reference proteome</keyword>
<protein>
    <submittedName>
        <fullName evidence="1">Uncharacterized protein</fullName>
    </submittedName>
</protein>